<comment type="caution">
    <text evidence="2">The sequence shown here is derived from an EMBL/GenBank/DDBJ whole genome shotgun (WGS) entry which is preliminary data.</text>
</comment>
<accession>A0ABD3MJ89</accession>
<keyword evidence="1" id="KW-0472">Membrane</keyword>
<keyword evidence="3" id="KW-1185">Reference proteome</keyword>
<proteinExistence type="predicted"/>
<evidence type="ECO:0000256" key="1">
    <source>
        <dbReference type="SAM" id="Phobius"/>
    </source>
</evidence>
<protein>
    <submittedName>
        <fullName evidence="2">Uncharacterized protein</fullName>
    </submittedName>
</protein>
<dbReference type="EMBL" id="JALLBG020000178">
    <property type="protein sequence ID" value="KAL3760605.1"/>
    <property type="molecule type" value="Genomic_DNA"/>
</dbReference>
<gene>
    <name evidence="2" type="ORF">ACHAWU_002427</name>
</gene>
<organism evidence="2 3">
    <name type="scientific">Discostella pseudostelligera</name>
    <dbReference type="NCBI Taxonomy" id="259834"/>
    <lineage>
        <taxon>Eukaryota</taxon>
        <taxon>Sar</taxon>
        <taxon>Stramenopiles</taxon>
        <taxon>Ochrophyta</taxon>
        <taxon>Bacillariophyta</taxon>
        <taxon>Coscinodiscophyceae</taxon>
        <taxon>Thalassiosirophycidae</taxon>
        <taxon>Stephanodiscales</taxon>
        <taxon>Stephanodiscaceae</taxon>
        <taxon>Discostella</taxon>
    </lineage>
</organism>
<name>A0ABD3MJ89_9STRA</name>
<sequence>MKVTHSLAIAGLLNIVALITHLAGNAGWLYKKSNNEFSTPTSTYLNDAPLQLRQQRYDNAVAIGIIDRTIDQLPSYLQWEELNEAPPEDWSFNTPKNCPTNNNFHYNHSIHSQQKIIVHYHMQHNAGTQFYLFARKFTPCATQACWQNSKHCMVSNKEEFEAENLRQNYRKYGVQYVSYEFMLPPRFPMPFVSEDARRGLFFTTIMRDPFKRFLTYYRNHKYNPIDNGRAFSPYWIDFHDGKQSFYSGDNLNLRWLAGTRDHITTDHINIAKCRLQLFDLVIADTLYEHAVKKVLCPLNNWKGKQHCDNTITNTEHKSKPNPLNGTDPILIGGWIERLRPSFEIYDYARILSWKQLRERGVKDLPEMSEVPSFMTTLAKYTGMKVTDEHFNKITRVSLRNEDHFHPPVEFCERMKRIWSSNPDGKKIDICNIFPSPLILLIHTTFIGVAVHGVC</sequence>
<dbReference type="AlphaFoldDB" id="A0ABD3MJ89"/>
<reference evidence="2 3" key="1">
    <citation type="submission" date="2024-10" db="EMBL/GenBank/DDBJ databases">
        <title>Updated reference genomes for cyclostephanoid diatoms.</title>
        <authorList>
            <person name="Roberts W.R."/>
            <person name="Alverson A.J."/>
        </authorList>
    </citation>
    <scope>NUCLEOTIDE SEQUENCE [LARGE SCALE GENOMIC DNA]</scope>
    <source>
        <strain evidence="2 3">AJA232-27</strain>
    </source>
</reference>
<keyword evidence="1" id="KW-0812">Transmembrane</keyword>
<dbReference type="Proteomes" id="UP001530293">
    <property type="component" value="Unassembled WGS sequence"/>
</dbReference>
<keyword evidence="1" id="KW-1133">Transmembrane helix</keyword>
<evidence type="ECO:0000313" key="2">
    <source>
        <dbReference type="EMBL" id="KAL3760605.1"/>
    </source>
</evidence>
<feature type="transmembrane region" description="Helical" evidence="1">
    <location>
        <begin position="7"/>
        <end position="30"/>
    </location>
</feature>
<evidence type="ECO:0000313" key="3">
    <source>
        <dbReference type="Proteomes" id="UP001530293"/>
    </source>
</evidence>